<organism evidence="1">
    <name type="scientific">viral metagenome</name>
    <dbReference type="NCBI Taxonomy" id="1070528"/>
    <lineage>
        <taxon>unclassified sequences</taxon>
        <taxon>metagenomes</taxon>
        <taxon>organismal metagenomes</taxon>
    </lineage>
</organism>
<sequence>MIRFELFYLQCMTSNINWQSRTIKIRNNIKYIHTTIKHFHFPDTDLKEKATLPFITYNDISRIWLTNLDKYSKLFHIDFKKLVLGSDYSLAPIYLYRDVNNRDINNSNIIIGIFLFSSIPESKEISNKTISNNIIVTSHIFLSAIKPNILSTRQCDINKYNILSGILNYQNEMAKCEKCETNTYLEIGKNKLLWNHIFINARNYLPKLEISIIE</sequence>
<dbReference type="AlphaFoldDB" id="A0A6C0F117"/>
<reference evidence="1" key="1">
    <citation type="journal article" date="2020" name="Nature">
        <title>Giant virus diversity and host interactions through global metagenomics.</title>
        <authorList>
            <person name="Schulz F."/>
            <person name="Roux S."/>
            <person name="Paez-Espino D."/>
            <person name="Jungbluth S."/>
            <person name="Walsh D.A."/>
            <person name="Denef V.J."/>
            <person name="McMahon K.D."/>
            <person name="Konstantinidis K.T."/>
            <person name="Eloe-Fadrosh E.A."/>
            <person name="Kyrpides N.C."/>
            <person name="Woyke T."/>
        </authorList>
    </citation>
    <scope>NUCLEOTIDE SEQUENCE</scope>
    <source>
        <strain evidence="1">GVMAG-M-3300009161-52</strain>
    </source>
</reference>
<protein>
    <submittedName>
        <fullName evidence="1">Uncharacterized protein</fullName>
    </submittedName>
</protein>
<accession>A0A6C0F117</accession>
<evidence type="ECO:0000313" key="1">
    <source>
        <dbReference type="EMBL" id="QHT34229.1"/>
    </source>
</evidence>
<proteinExistence type="predicted"/>
<dbReference type="EMBL" id="MN738993">
    <property type="protein sequence ID" value="QHT34229.1"/>
    <property type="molecule type" value="Genomic_DNA"/>
</dbReference>
<name>A0A6C0F117_9ZZZZ</name>